<organism evidence="1 2">
    <name type="scientific">Smallanthus sonchifolius</name>
    <dbReference type="NCBI Taxonomy" id="185202"/>
    <lineage>
        <taxon>Eukaryota</taxon>
        <taxon>Viridiplantae</taxon>
        <taxon>Streptophyta</taxon>
        <taxon>Embryophyta</taxon>
        <taxon>Tracheophyta</taxon>
        <taxon>Spermatophyta</taxon>
        <taxon>Magnoliopsida</taxon>
        <taxon>eudicotyledons</taxon>
        <taxon>Gunneridae</taxon>
        <taxon>Pentapetalae</taxon>
        <taxon>asterids</taxon>
        <taxon>campanulids</taxon>
        <taxon>Asterales</taxon>
        <taxon>Asteraceae</taxon>
        <taxon>Asteroideae</taxon>
        <taxon>Heliantheae alliance</taxon>
        <taxon>Millerieae</taxon>
        <taxon>Smallanthus</taxon>
    </lineage>
</organism>
<keyword evidence="2" id="KW-1185">Reference proteome</keyword>
<evidence type="ECO:0000313" key="1">
    <source>
        <dbReference type="EMBL" id="KAI3814271.1"/>
    </source>
</evidence>
<dbReference type="Proteomes" id="UP001056120">
    <property type="component" value="Linkage Group LG06"/>
</dbReference>
<sequence>MARAFTDEFNLLSNTEPEWKGAALQYRDIVDFLNRSGISYAISTDPIVSRPYLEQFWETTEHDFTVTPNFIRATVAGHAIALYEDTIRRVLQFRDLSTDPTAYPDYFVDGCWRQKMGYVGARDYASYKKMWVLDQWRYFAHVMIICISSRKAGKDAMGHDLAAAMVGLSLNKGYNFSRYIFKAINDQINTAERFRFLLYPRFVQILINDALPNLPAIGERLQVKRVDKRVFAQFLKPGSVDPTPVHTELFGHLINEAYVAPGDWRWYSHDSEPELSEHSDEQQQQQQEEMESDDGSSNDGDDEGGNDGAEGSDSEETESDSSDSDDAPSHVHPRRTAKATLPASSSKRKRQSSSSEYEPDSDSDAAIQRQRRESIHKNKGDRQQLSIPVRWRLAASISFSC</sequence>
<name>A0ACB9J3E7_9ASTR</name>
<reference evidence="1 2" key="2">
    <citation type="journal article" date="2022" name="Mol. Ecol. Resour.">
        <title>The genomes of chicory, endive, great burdock and yacon provide insights into Asteraceae paleo-polyploidization history and plant inulin production.</title>
        <authorList>
            <person name="Fan W."/>
            <person name="Wang S."/>
            <person name="Wang H."/>
            <person name="Wang A."/>
            <person name="Jiang F."/>
            <person name="Liu H."/>
            <person name="Zhao H."/>
            <person name="Xu D."/>
            <person name="Zhang Y."/>
        </authorList>
    </citation>
    <scope>NUCLEOTIDE SEQUENCE [LARGE SCALE GENOMIC DNA]</scope>
    <source>
        <strain evidence="2">cv. Yunnan</strain>
        <tissue evidence="1">Leaves</tissue>
    </source>
</reference>
<dbReference type="EMBL" id="CM042023">
    <property type="protein sequence ID" value="KAI3814271.1"/>
    <property type="molecule type" value="Genomic_DNA"/>
</dbReference>
<accession>A0ACB9J3E7</accession>
<evidence type="ECO:0000313" key="2">
    <source>
        <dbReference type="Proteomes" id="UP001056120"/>
    </source>
</evidence>
<gene>
    <name evidence="1" type="ORF">L1987_19021</name>
</gene>
<reference evidence="2" key="1">
    <citation type="journal article" date="2022" name="Mol. Ecol. Resour.">
        <title>The genomes of chicory, endive, great burdock and yacon provide insights into Asteraceae palaeo-polyploidization history and plant inulin production.</title>
        <authorList>
            <person name="Fan W."/>
            <person name="Wang S."/>
            <person name="Wang H."/>
            <person name="Wang A."/>
            <person name="Jiang F."/>
            <person name="Liu H."/>
            <person name="Zhao H."/>
            <person name="Xu D."/>
            <person name="Zhang Y."/>
        </authorList>
    </citation>
    <scope>NUCLEOTIDE SEQUENCE [LARGE SCALE GENOMIC DNA]</scope>
    <source>
        <strain evidence="2">cv. Yunnan</strain>
    </source>
</reference>
<proteinExistence type="predicted"/>
<protein>
    <submittedName>
        <fullName evidence="1">Uncharacterized protein</fullName>
    </submittedName>
</protein>
<comment type="caution">
    <text evidence="1">The sequence shown here is derived from an EMBL/GenBank/DDBJ whole genome shotgun (WGS) entry which is preliminary data.</text>
</comment>